<gene>
    <name evidence="1" type="ORF">IG193_00830</name>
</gene>
<protein>
    <submittedName>
        <fullName evidence="1">Uncharacterized protein</fullName>
    </submittedName>
</protein>
<keyword evidence="2" id="KW-1185">Reference proteome</keyword>
<name>A0A7L9FJ42_9CREN</name>
<dbReference type="RefSeq" id="WP_192819015.1">
    <property type="nucleotide sequence ID" value="NZ_CP062310.1"/>
</dbReference>
<dbReference type="AlphaFoldDB" id="A0A7L9FJ42"/>
<dbReference type="InParanoid" id="A0A7L9FJ42"/>
<proteinExistence type="predicted"/>
<evidence type="ECO:0000313" key="1">
    <source>
        <dbReference type="EMBL" id="QOJ79043.1"/>
    </source>
</evidence>
<organism evidence="1 2">
    <name type="scientific">Infirmifilum lucidum</name>
    <dbReference type="NCBI Taxonomy" id="2776706"/>
    <lineage>
        <taxon>Archaea</taxon>
        <taxon>Thermoproteota</taxon>
        <taxon>Thermoprotei</taxon>
        <taxon>Thermofilales</taxon>
        <taxon>Thermofilaceae</taxon>
        <taxon>Infirmifilum</taxon>
    </lineage>
</organism>
<dbReference type="GeneID" id="59148396"/>
<dbReference type="Proteomes" id="UP000594121">
    <property type="component" value="Chromosome"/>
</dbReference>
<dbReference type="KEGG" id="thel:IG193_00830"/>
<dbReference type="EMBL" id="CP062310">
    <property type="protein sequence ID" value="QOJ79043.1"/>
    <property type="molecule type" value="Genomic_DNA"/>
</dbReference>
<sequence>MPVIVDERPLLYAVPRARSLRELARIAGVAATTAIKFYQSRSRRGRFFIVPDDAYYGLARVVFIAERARWPGSLPHGSLSLHVLSSPSGEHALVVGLVPRVLADRFVDDLHEALGEGKAFIAQEVQHWLPLEELQGLRPEKVAKLPGIVDSIMPKFEKPEPLKMPDFYDLVYLTGKMMLGPYPRPKTILEKLQHLHWAGIPSQTVISYHYRVHFLPGWLYTTYHEYCDPGKTPVIALELEGKDAPRVAKTLALLPAWGSSYIAGRWALYVGQVDGSFLPSVYELLHEWRAEATRGLMFAKASVELGTPLLWKFLSDDEKTWVWVEERVRVPSHA</sequence>
<accession>A0A7L9FJ42</accession>
<evidence type="ECO:0000313" key="2">
    <source>
        <dbReference type="Proteomes" id="UP000594121"/>
    </source>
</evidence>
<reference evidence="1 2" key="1">
    <citation type="submission" date="2020-10" db="EMBL/GenBank/DDBJ databases">
        <title>Thermofilum lucidum 3507LT sp. nov. a novel member of Thermofilaceae family isolated from Chile hot spring, and proposal of description order Thermofilales.</title>
        <authorList>
            <person name="Zayulina K.S."/>
            <person name="Elcheninov A.G."/>
            <person name="Toshchakov S.V."/>
            <person name="Kublanov I.V."/>
        </authorList>
    </citation>
    <scope>NUCLEOTIDE SEQUENCE [LARGE SCALE GENOMIC DNA]</scope>
    <source>
        <strain evidence="1 2">3507LT</strain>
    </source>
</reference>